<dbReference type="OMA" id="ASNHMGY"/>
<dbReference type="AlphaFoldDB" id="A0A151RKN8"/>
<sequence length="269" mass="31491">MTKEVHSNFQKKYGQIMDFLLISVETHMLSVLAQYWNSYFRCFELSHLDLVPTIEEYEMILRLPLKEEADDYLYEGNYLSRGKIAGLIGLSSGRSYDISTEKGDWEHFNKTLALLIYRLILFPFTMGLIDLAAMDVFFAYETQKRNPIPAILGDSPLFPEVCHQKKRGMLRCCNHFLYVWIMTHLYASNHMGYMLDPLRSFHRILVKKLEATEWKRDLSTFEVDHFTWVCPWYHPRNTIFSCGSFLNVPLIGSRGCVAYTPTIALRQLK</sequence>
<accession>A0A151RKN8</accession>
<proteinExistence type="predicted"/>
<dbReference type="PANTHER" id="PTHR48154:SF1">
    <property type="entry name" value="PROTEIN, PUTATIVE-RELATED"/>
    <property type="match status" value="1"/>
</dbReference>
<dbReference type="PANTHER" id="PTHR48154">
    <property type="entry name" value="PROTEIN, PUTATIVE-RELATED"/>
    <property type="match status" value="1"/>
</dbReference>
<dbReference type="Proteomes" id="UP000075243">
    <property type="component" value="Unassembled WGS sequence"/>
</dbReference>
<organism evidence="3 4">
    <name type="scientific">Cajanus cajan</name>
    <name type="common">Pigeon pea</name>
    <name type="synonym">Cajanus indicus</name>
    <dbReference type="NCBI Taxonomy" id="3821"/>
    <lineage>
        <taxon>Eukaryota</taxon>
        <taxon>Viridiplantae</taxon>
        <taxon>Streptophyta</taxon>
        <taxon>Embryophyta</taxon>
        <taxon>Tracheophyta</taxon>
        <taxon>Spermatophyta</taxon>
        <taxon>Magnoliopsida</taxon>
        <taxon>eudicotyledons</taxon>
        <taxon>Gunneridae</taxon>
        <taxon>Pentapetalae</taxon>
        <taxon>rosids</taxon>
        <taxon>fabids</taxon>
        <taxon>Fabales</taxon>
        <taxon>Fabaceae</taxon>
        <taxon>Papilionoideae</taxon>
        <taxon>50 kb inversion clade</taxon>
        <taxon>NPAAA clade</taxon>
        <taxon>indigoferoid/millettioid clade</taxon>
        <taxon>Phaseoleae</taxon>
        <taxon>Cajanus</taxon>
    </lineage>
</organism>
<keyword evidence="1" id="KW-0472">Membrane</keyword>
<reference evidence="3" key="1">
    <citation type="journal article" date="2012" name="Nat. Biotechnol.">
        <title>Draft genome sequence of pigeonpea (Cajanus cajan), an orphan legume crop of resource-poor farmers.</title>
        <authorList>
            <person name="Varshney R.K."/>
            <person name="Chen W."/>
            <person name="Li Y."/>
            <person name="Bharti A.K."/>
            <person name="Saxena R.K."/>
            <person name="Schlueter J.A."/>
            <person name="Donoghue M.T."/>
            <person name="Azam S."/>
            <person name="Fan G."/>
            <person name="Whaley A.M."/>
            <person name="Farmer A.D."/>
            <person name="Sheridan J."/>
            <person name="Iwata A."/>
            <person name="Tuteja R."/>
            <person name="Penmetsa R.V."/>
            <person name="Wu W."/>
            <person name="Upadhyaya H.D."/>
            <person name="Yang S.P."/>
            <person name="Shah T."/>
            <person name="Saxena K.B."/>
            <person name="Michael T."/>
            <person name="McCombie W.R."/>
            <person name="Yang B."/>
            <person name="Zhang G."/>
            <person name="Yang H."/>
            <person name="Wang J."/>
            <person name="Spillane C."/>
            <person name="Cook D.R."/>
            <person name="May G.D."/>
            <person name="Xu X."/>
            <person name="Jackson S.A."/>
        </authorList>
    </citation>
    <scope>NUCLEOTIDE SEQUENCE [LARGE SCALE GENOMIC DNA]</scope>
</reference>
<evidence type="ECO:0000256" key="1">
    <source>
        <dbReference type="SAM" id="Phobius"/>
    </source>
</evidence>
<evidence type="ECO:0000313" key="4">
    <source>
        <dbReference type="Proteomes" id="UP000075243"/>
    </source>
</evidence>
<feature type="transmembrane region" description="Helical" evidence="1">
    <location>
        <begin position="115"/>
        <end position="140"/>
    </location>
</feature>
<name>A0A151RKN8_CAJCA</name>
<keyword evidence="1" id="KW-0812">Transmembrane</keyword>
<evidence type="ECO:0000313" key="3">
    <source>
        <dbReference type="EMBL" id="KYP43127.1"/>
    </source>
</evidence>
<dbReference type="Pfam" id="PF24924">
    <property type="entry name" value="DUF7745"/>
    <property type="match status" value="2"/>
</dbReference>
<keyword evidence="4" id="KW-1185">Reference proteome</keyword>
<feature type="domain" description="DUF7745" evidence="2">
    <location>
        <begin position="2"/>
        <end position="91"/>
    </location>
</feature>
<dbReference type="Gramene" id="C.cajan_35443.t">
    <property type="protein sequence ID" value="C.cajan_35443.t"/>
    <property type="gene ID" value="C.cajan_35443"/>
</dbReference>
<feature type="domain" description="DUF7745" evidence="2">
    <location>
        <begin position="100"/>
        <end position="268"/>
    </location>
</feature>
<protein>
    <recommendedName>
        <fullName evidence="2">DUF7745 domain-containing protein</fullName>
    </recommendedName>
</protein>
<gene>
    <name evidence="3" type="ORF">KK1_035459</name>
</gene>
<dbReference type="InterPro" id="IPR056647">
    <property type="entry name" value="DUF7745"/>
</dbReference>
<dbReference type="EMBL" id="KQ483683">
    <property type="protein sequence ID" value="KYP43127.1"/>
    <property type="molecule type" value="Genomic_DNA"/>
</dbReference>
<keyword evidence="1" id="KW-1133">Transmembrane helix</keyword>
<evidence type="ECO:0000259" key="2">
    <source>
        <dbReference type="Pfam" id="PF24924"/>
    </source>
</evidence>